<evidence type="ECO:0000313" key="1">
    <source>
        <dbReference type="EMBL" id="MFB6491116.1"/>
    </source>
</evidence>
<accession>A0ACC6V2X4</accession>
<sequence length="319" mass="35441">MSFFDELGALRYYRRFIEAGGGIGEIRKALGWSTWYAVKWWEELRNRFSSSEAAKGSVLGRALYLSLMARGIIDDEGKVVKRVERPERPTNPYAVEFMELHDSFDALGAAEVAAGRVGREKLRILYSSMLAQGWYNIMRETFLDLVLKGYSSVIEPHCKEGQMAYAAIKRGVEKYFAYDPDPDDVEAAAALLGTRSGSCSDGVCVYHAASICDDAARAAAESFAGRFDAMLVFHTLYWMADPIAELSCARNLLRPGAAVLVGQQVVESTPGLLAIVVSFGAKHVFKWKDVEAALKAAGYKLERRYVKYTPYYIAVWTAS</sequence>
<proteinExistence type="predicted"/>
<comment type="caution">
    <text evidence="1">The sequence shown here is derived from an EMBL/GenBank/DDBJ whole genome shotgun (WGS) entry which is preliminary data.</text>
</comment>
<dbReference type="Proteomes" id="UP000033636">
    <property type="component" value="Unassembled WGS sequence"/>
</dbReference>
<name>A0ACC6V2X4_9CREN</name>
<reference evidence="1" key="1">
    <citation type="submission" date="2024-07" db="EMBL/GenBank/DDBJ databases">
        <title>Metagenome and Metagenome-Assembled Genomes of Archaea from a hot spring from the geothermal field of Los Azufres, Mexico.</title>
        <authorList>
            <person name="Marin-Paredes R."/>
            <person name="Martinez-Romero E."/>
            <person name="Servin-Garciduenas L.E."/>
        </authorList>
    </citation>
    <scope>NUCLEOTIDE SEQUENCE</scope>
</reference>
<evidence type="ECO:0000313" key="2">
    <source>
        <dbReference type="Proteomes" id="UP000033636"/>
    </source>
</evidence>
<keyword evidence="1" id="KW-0808">Transferase</keyword>
<keyword evidence="1" id="KW-0489">Methyltransferase</keyword>
<organism evidence="1 2">
    <name type="scientific">Thermoproteus sp. AZ2</name>
    <dbReference type="NCBI Taxonomy" id="1609232"/>
    <lineage>
        <taxon>Archaea</taxon>
        <taxon>Thermoproteota</taxon>
        <taxon>Thermoprotei</taxon>
        <taxon>Thermoproteales</taxon>
        <taxon>Thermoproteaceae</taxon>
        <taxon>Thermoproteus</taxon>
    </lineage>
</organism>
<protein>
    <submittedName>
        <fullName evidence="1">Methyltransferase domain-containing protein</fullName>
    </submittedName>
</protein>
<gene>
    <name evidence="1" type="ORF">TU35_007755</name>
</gene>
<dbReference type="EMBL" id="JZWT02000021">
    <property type="protein sequence ID" value="MFB6491116.1"/>
    <property type="molecule type" value="Genomic_DNA"/>
</dbReference>